<comment type="caution">
    <text evidence="2">The sequence shown here is derived from an EMBL/GenBank/DDBJ whole genome shotgun (WGS) entry which is preliminary data.</text>
</comment>
<evidence type="ECO:0000313" key="2">
    <source>
        <dbReference type="EMBL" id="GIX99572.1"/>
    </source>
</evidence>
<protein>
    <submittedName>
        <fullName evidence="2">Uncharacterized protein</fullName>
    </submittedName>
</protein>
<reference evidence="2 3" key="1">
    <citation type="submission" date="2021-06" db="EMBL/GenBank/DDBJ databases">
        <title>Caerostris darwini draft genome.</title>
        <authorList>
            <person name="Kono N."/>
            <person name="Arakawa K."/>
        </authorList>
    </citation>
    <scope>NUCLEOTIDE SEQUENCE [LARGE SCALE GENOMIC DNA]</scope>
</reference>
<sequence>MQDILTPSSPYSSFKHSLKLRISHYHNHGGVKVPQMPLHKAIAGPKSHFPSKPEKEKNWGIQRPKCFPGDCQRDSSSNARE</sequence>
<evidence type="ECO:0000313" key="3">
    <source>
        <dbReference type="Proteomes" id="UP001054837"/>
    </source>
</evidence>
<feature type="region of interest" description="Disordered" evidence="1">
    <location>
        <begin position="44"/>
        <end position="81"/>
    </location>
</feature>
<name>A0AAV4PPN0_9ARAC</name>
<organism evidence="2 3">
    <name type="scientific">Caerostris darwini</name>
    <dbReference type="NCBI Taxonomy" id="1538125"/>
    <lineage>
        <taxon>Eukaryota</taxon>
        <taxon>Metazoa</taxon>
        <taxon>Ecdysozoa</taxon>
        <taxon>Arthropoda</taxon>
        <taxon>Chelicerata</taxon>
        <taxon>Arachnida</taxon>
        <taxon>Araneae</taxon>
        <taxon>Araneomorphae</taxon>
        <taxon>Entelegynae</taxon>
        <taxon>Araneoidea</taxon>
        <taxon>Araneidae</taxon>
        <taxon>Caerostris</taxon>
    </lineage>
</organism>
<dbReference type="AlphaFoldDB" id="A0AAV4PPN0"/>
<dbReference type="EMBL" id="BPLQ01003312">
    <property type="protein sequence ID" value="GIX99572.1"/>
    <property type="molecule type" value="Genomic_DNA"/>
</dbReference>
<keyword evidence="3" id="KW-1185">Reference proteome</keyword>
<evidence type="ECO:0000256" key="1">
    <source>
        <dbReference type="SAM" id="MobiDB-lite"/>
    </source>
</evidence>
<gene>
    <name evidence="2" type="ORF">CDAR_96141</name>
</gene>
<proteinExistence type="predicted"/>
<accession>A0AAV4PPN0</accession>
<dbReference type="Proteomes" id="UP001054837">
    <property type="component" value="Unassembled WGS sequence"/>
</dbReference>